<keyword evidence="3" id="KW-1185">Reference proteome</keyword>
<evidence type="ECO:0000313" key="3">
    <source>
        <dbReference type="Proteomes" id="UP001328107"/>
    </source>
</evidence>
<dbReference type="Proteomes" id="UP001328107">
    <property type="component" value="Unassembled WGS sequence"/>
</dbReference>
<evidence type="ECO:0000256" key="1">
    <source>
        <dbReference type="SAM" id="MobiDB-lite"/>
    </source>
</evidence>
<sequence length="157" mass="16472">GSGGFSSRPAGVSTAAAAKMNDDITSNDDQWLETKPKVNRASILTATNATATNSTHHQNHTPPADEASSSSSSANVQSMTSSSSVGGAVNSPSTPCANQPMEQNPHGAPNQATGMLPVQQPQLHTVPPSAVVYNWQQQQQPVHSAPPMLSEQQLYQW</sequence>
<feature type="non-terminal residue" evidence="2">
    <location>
        <position position="157"/>
    </location>
</feature>
<organism evidence="2 3">
    <name type="scientific">Pristionchus mayeri</name>
    <dbReference type="NCBI Taxonomy" id="1317129"/>
    <lineage>
        <taxon>Eukaryota</taxon>
        <taxon>Metazoa</taxon>
        <taxon>Ecdysozoa</taxon>
        <taxon>Nematoda</taxon>
        <taxon>Chromadorea</taxon>
        <taxon>Rhabditida</taxon>
        <taxon>Rhabditina</taxon>
        <taxon>Diplogasteromorpha</taxon>
        <taxon>Diplogasteroidea</taxon>
        <taxon>Neodiplogasteridae</taxon>
        <taxon>Pristionchus</taxon>
    </lineage>
</organism>
<evidence type="ECO:0000313" key="2">
    <source>
        <dbReference type="EMBL" id="GMR62543.1"/>
    </source>
</evidence>
<proteinExistence type="predicted"/>
<feature type="compositionally biased region" description="Low complexity" evidence="1">
    <location>
        <begin position="68"/>
        <end position="84"/>
    </location>
</feature>
<gene>
    <name evidence="2" type="ORF">PMAYCL1PPCAC_32738</name>
</gene>
<name>A0AAN5DG12_9BILA</name>
<protein>
    <submittedName>
        <fullName evidence="2">Uncharacterized protein</fullName>
    </submittedName>
</protein>
<dbReference type="AlphaFoldDB" id="A0AAN5DG12"/>
<comment type="caution">
    <text evidence="2">The sequence shown here is derived from an EMBL/GenBank/DDBJ whole genome shotgun (WGS) entry which is preliminary data.</text>
</comment>
<feature type="compositionally biased region" description="Polar residues" evidence="1">
    <location>
        <begin position="90"/>
        <end position="102"/>
    </location>
</feature>
<feature type="compositionally biased region" description="Low complexity" evidence="1">
    <location>
        <begin position="45"/>
        <end position="56"/>
    </location>
</feature>
<accession>A0AAN5DG12</accession>
<reference evidence="3" key="1">
    <citation type="submission" date="2022-10" db="EMBL/GenBank/DDBJ databases">
        <title>Genome assembly of Pristionchus species.</title>
        <authorList>
            <person name="Yoshida K."/>
            <person name="Sommer R.J."/>
        </authorList>
    </citation>
    <scope>NUCLEOTIDE SEQUENCE [LARGE SCALE GENOMIC DNA]</scope>
    <source>
        <strain evidence="3">RS5460</strain>
    </source>
</reference>
<feature type="region of interest" description="Disordered" evidence="1">
    <location>
        <begin position="1"/>
        <end position="114"/>
    </location>
</feature>
<feature type="non-terminal residue" evidence="2">
    <location>
        <position position="1"/>
    </location>
</feature>
<dbReference type="EMBL" id="BTRK01000006">
    <property type="protein sequence ID" value="GMR62543.1"/>
    <property type="molecule type" value="Genomic_DNA"/>
</dbReference>